<evidence type="ECO:0000256" key="1">
    <source>
        <dbReference type="ARBA" id="ARBA00004123"/>
    </source>
</evidence>
<evidence type="ECO:0000256" key="4">
    <source>
        <dbReference type="ARBA" id="ARBA00023163"/>
    </source>
</evidence>
<keyword evidence="9" id="KW-1185">Reference proteome</keyword>
<evidence type="ECO:0000256" key="2">
    <source>
        <dbReference type="ARBA" id="ARBA00023015"/>
    </source>
</evidence>
<sequence>MRNMEEVVGYGFRPTNEQLIGHYLRKKRLNPDYSNPNIREITICDHEPSELLGDAQERYFFVAPRYTNAKRKLVKRKTRGGTWKATGKKPDVKDKRSKEVLGIKSKLVFYQGPSTRNKNARTNYVMDELHCKDDPLFKAEFVVVRIKIKPNDSCESSTTSESVISHQLTSDSGDHNAEVSQVESEQLPNNYMSCNGEDYSVDIIFSKEFQPLQNPDISLNRISQSLSQSLSNHVISPNMISQPLSNHYISLNREPDLLSNHDISSNGESLTLSNHDISFNRENQPQPDNDIPLPNNSLCSIIPHHGTSFNREVQPIPNDNLSSILPHHEISSNREFQPLNYDISFNRDYQPVLHDNSSNRESHVVQNYNLSSILPPHDISSNRESHPPPNHSLYPNIGDLVTENTSSEVEPLVPAVWDSPIEYNGQDHYSFSTQQKQTHLQQMLQVWDSLIDCNGQDQNFFSAEQMQNHLQQGSSHSCDLSSDSNVLIMPLGSAQENNWSNLQRDVQDEFSEKETRTLSYSRFLLNKASHRSS</sequence>
<dbReference type="PROSITE" id="PS51005">
    <property type="entry name" value="NAC"/>
    <property type="match status" value="1"/>
</dbReference>
<dbReference type="GO" id="GO:0005634">
    <property type="term" value="C:nucleus"/>
    <property type="evidence" value="ECO:0007669"/>
    <property type="project" value="UniProtKB-SubCell"/>
</dbReference>
<keyword evidence="5" id="KW-0539">Nucleus</keyword>
<dbReference type="AlphaFoldDB" id="A0AAE0AXT9"/>
<dbReference type="Proteomes" id="UP001281410">
    <property type="component" value="Unassembled WGS sequence"/>
</dbReference>
<dbReference type="EMBL" id="JANJYJ010000002">
    <property type="protein sequence ID" value="KAK3225845.1"/>
    <property type="molecule type" value="Genomic_DNA"/>
</dbReference>
<reference evidence="8" key="1">
    <citation type="journal article" date="2023" name="Plant J.">
        <title>Genome sequences and population genomics provide insights into the demographic history, inbreeding, and mutation load of two 'living fossil' tree species of Dipteronia.</title>
        <authorList>
            <person name="Feng Y."/>
            <person name="Comes H.P."/>
            <person name="Chen J."/>
            <person name="Zhu S."/>
            <person name="Lu R."/>
            <person name="Zhang X."/>
            <person name="Li P."/>
            <person name="Qiu J."/>
            <person name="Olsen K.M."/>
            <person name="Qiu Y."/>
        </authorList>
    </citation>
    <scope>NUCLEOTIDE SEQUENCE</scope>
    <source>
        <strain evidence="8">NBL</strain>
    </source>
</reference>
<evidence type="ECO:0000256" key="6">
    <source>
        <dbReference type="SAM" id="MobiDB-lite"/>
    </source>
</evidence>
<evidence type="ECO:0000256" key="5">
    <source>
        <dbReference type="ARBA" id="ARBA00023242"/>
    </source>
</evidence>
<dbReference type="PANTHER" id="PTHR31989">
    <property type="entry name" value="NAC DOMAIN-CONTAINING PROTEIN 82-RELATED"/>
    <property type="match status" value="1"/>
</dbReference>
<accession>A0AAE0AXT9</accession>
<evidence type="ECO:0000313" key="8">
    <source>
        <dbReference type="EMBL" id="KAK3225845.1"/>
    </source>
</evidence>
<dbReference type="GO" id="GO:0003677">
    <property type="term" value="F:DNA binding"/>
    <property type="evidence" value="ECO:0007669"/>
    <property type="project" value="UniProtKB-KW"/>
</dbReference>
<name>A0AAE0AXT9_9ROSI</name>
<gene>
    <name evidence="8" type="ORF">Dsin_005707</name>
</gene>
<feature type="region of interest" description="Disordered" evidence="6">
    <location>
        <begin position="154"/>
        <end position="182"/>
    </location>
</feature>
<comment type="caution">
    <text evidence="8">The sequence shown here is derived from an EMBL/GenBank/DDBJ whole genome shotgun (WGS) entry which is preliminary data.</text>
</comment>
<keyword evidence="2" id="KW-0805">Transcription regulation</keyword>
<keyword evidence="3" id="KW-0238">DNA-binding</keyword>
<evidence type="ECO:0000259" key="7">
    <source>
        <dbReference type="PROSITE" id="PS51005"/>
    </source>
</evidence>
<evidence type="ECO:0000256" key="3">
    <source>
        <dbReference type="ARBA" id="ARBA00023125"/>
    </source>
</evidence>
<keyword evidence="4" id="KW-0804">Transcription</keyword>
<dbReference type="InterPro" id="IPR036093">
    <property type="entry name" value="NAC_dom_sf"/>
</dbReference>
<dbReference type="Gene3D" id="2.170.150.80">
    <property type="entry name" value="NAC domain"/>
    <property type="match status" value="1"/>
</dbReference>
<feature type="compositionally biased region" description="Polar residues" evidence="6">
    <location>
        <begin position="154"/>
        <end position="171"/>
    </location>
</feature>
<feature type="domain" description="NAC" evidence="7">
    <location>
        <begin position="6"/>
        <end position="149"/>
    </location>
</feature>
<dbReference type="InterPro" id="IPR003441">
    <property type="entry name" value="NAC-dom"/>
</dbReference>
<organism evidence="8 9">
    <name type="scientific">Dipteronia sinensis</name>
    <dbReference type="NCBI Taxonomy" id="43782"/>
    <lineage>
        <taxon>Eukaryota</taxon>
        <taxon>Viridiplantae</taxon>
        <taxon>Streptophyta</taxon>
        <taxon>Embryophyta</taxon>
        <taxon>Tracheophyta</taxon>
        <taxon>Spermatophyta</taxon>
        <taxon>Magnoliopsida</taxon>
        <taxon>eudicotyledons</taxon>
        <taxon>Gunneridae</taxon>
        <taxon>Pentapetalae</taxon>
        <taxon>rosids</taxon>
        <taxon>malvids</taxon>
        <taxon>Sapindales</taxon>
        <taxon>Sapindaceae</taxon>
        <taxon>Hippocastanoideae</taxon>
        <taxon>Acereae</taxon>
        <taxon>Dipteronia</taxon>
    </lineage>
</organism>
<dbReference type="SUPFAM" id="SSF101941">
    <property type="entry name" value="NAC domain"/>
    <property type="match status" value="1"/>
</dbReference>
<comment type="subcellular location">
    <subcellularLocation>
        <location evidence="1">Nucleus</location>
    </subcellularLocation>
</comment>
<protein>
    <recommendedName>
        <fullName evidence="7">NAC domain-containing protein</fullName>
    </recommendedName>
</protein>
<dbReference type="GO" id="GO:0006355">
    <property type="term" value="P:regulation of DNA-templated transcription"/>
    <property type="evidence" value="ECO:0007669"/>
    <property type="project" value="InterPro"/>
</dbReference>
<proteinExistence type="predicted"/>
<dbReference type="Pfam" id="PF02365">
    <property type="entry name" value="NAM"/>
    <property type="match status" value="1"/>
</dbReference>
<evidence type="ECO:0000313" key="9">
    <source>
        <dbReference type="Proteomes" id="UP001281410"/>
    </source>
</evidence>